<proteinExistence type="predicted"/>
<comment type="caution">
    <text evidence="2">The sequence shown here is derived from an EMBL/GenBank/DDBJ whole genome shotgun (WGS) entry which is preliminary data.</text>
</comment>
<protein>
    <submittedName>
        <fullName evidence="2">Uncharacterized protein</fullName>
    </submittedName>
</protein>
<organism evidence="2 3">
    <name type="scientific">Eumeta variegata</name>
    <name type="common">Bagworm moth</name>
    <name type="synonym">Eumeta japonica</name>
    <dbReference type="NCBI Taxonomy" id="151549"/>
    <lineage>
        <taxon>Eukaryota</taxon>
        <taxon>Metazoa</taxon>
        <taxon>Ecdysozoa</taxon>
        <taxon>Arthropoda</taxon>
        <taxon>Hexapoda</taxon>
        <taxon>Insecta</taxon>
        <taxon>Pterygota</taxon>
        <taxon>Neoptera</taxon>
        <taxon>Endopterygota</taxon>
        <taxon>Lepidoptera</taxon>
        <taxon>Glossata</taxon>
        <taxon>Ditrysia</taxon>
        <taxon>Tineoidea</taxon>
        <taxon>Psychidae</taxon>
        <taxon>Oiketicinae</taxon>
        <taxon>Eumeta</taxon>
    </lineage>
</organism>
<dbReference type="EMBL" id="BGZK01000024">
    <property type="protein sequence ID" value="GBP06974.1"/>
    <property type="molecule type" value="Genomic_DNA"/>
</dbReference>
<name>A0A4C1SYG8_EUMVA</name>
<reference evidence="2 3" key="1">
    <citation type="journal article" date="2019" name="Commun. Biol.">
        <title>The bagworm genome reveals a unique fibroin gene that provides high tensile strength.</title>
        <authorList>
            <person name="Kono N."/>
            <person name="Nakamura H."/>
            <person name="Ohtoshi R."/>
            <person name="Tomita M."/>
            <person name="Numata K."/>
            <person name="Arakawa K."/>
        </authorList>
    </citation>
    <scope>NUCLEOTIDE SEQUENCE [LARGE SCALE GENOMIC DNA]</scope>
</reference>
<dbReference type="Proteomes" id="UP000299102">
    <property type="component" value="Unassembled WGS sequence"/>
</dbReference>
<keyword evidence="3" id="KW-1185">Reference proteome</keyword>
<gene>
    <name evidence="2" type="ORF">EVAR_4410_1</name>
</gene>
<evidence type="ECO:0000256" key="1">
    <source>
        <dbReference type="SAM" id="MobiDB-lite"/>
    </source>
</evidence>
<evidence type="ECO:0000313" key="3">
    <source>
        <dbReference type="Proteomes" id="UP000299102"/>
    </source>
</evidence>
<accession>A0A4C1SYG8</accession>
<sequence>MRRYCAQRLHVKREPVLRGPVQRDSICIAVHRLMNNLHNNTIRRVAMVFVDDDGRIQKHYSDKSDGRVGGDCALRVFMPRRTVGHVRCFEFSLRVTSHIMMMSGFTGARAPVSHLTWDSSGSESGVRARAERARVRPRPAPGARGLTRHDGPVRLKAANDCRYRRCNDFGDRPFDVLSKALG</sequence>
<evidence type="ECO:0000313" key="2">
    <source>
        <dbReference type="EMBL" id="GBP06974.1"/>
    </source>
</evidence>
<dbReference type="AlphaFoldDB" id="A0A4C1SYG8"/>
<feature type="region of interest" description="Disordered" evidence="1">
    <location>
        <begin position="119"/>
        <end position="151"/>
    </location>
</feature>